<evidence type="ECO:0000256" key="7">
    <source>
        <dbReference type="ARBA" id="ARBA00035172"/>
    </source>
</evidence>
<evidence type="ECO:0000259" key="11">
    <source>
        <dbReference type="SMART" id="SM00959"/>
    </source>
</evidence>
<evidence type="ECO:0000256" key="10">
    <source>
        <dbReference type="SAM" id="MobiDB-lite"/>
    </source>
</evidence>
<dbReference type="InterPro" id="IPR035566">
    <property type="entry name" value="Ribosomal_protein_bL20_C"/>
</dbReference>
<dbReference type="Pfam" id="PF00453">
    <property type="entry name" value="Ribosomal_L20"/>
    <property type="match status" value="1"/>
</dbReference>
<evidence type="ECO:0000256" key="3">
    <source>
        <dbReference type="ARBA" id="ARBA00022884"/>
    </source>
</evidence>
<dbReference type="CDD" id="cd07026">
    <property type="entry name" value="Ribosomal_L20"/>
    <property type="match status" value="1"/>
</dbReference>
<dbReference type="NCBIfam" id="TIGR01032">
    <property type="entry name" value="rplT_bact"/>
    <property type="match status" value="1"/>
</dbReference>
<keyword evidence="13" id="KW-1185">Reference proteome</keyword>
<proteinExistence type="inferred from homology"/>
<dbReference type="NCBIfam" id="NF011109">
    <property type="entry name" value="PRK14537.1"/>
    <property type="match status" value="1"/>
</dbReference>
<keyword evidence="5 8" id="KW-0687">Ribonucleoprotein</keyword>
<evidence type="ECO:0000256" key="1">
    <source>
        <dbReference type="ARBA" id="ARBA00007698"/>
    </source>
</evidence>
<dbReference type="Proteomes" id="UP001431532">
    <property type="component" value="Unassembled WGS sequence"/>
</dbReference>
<dbReference type="GO" id="GO:0000027">
    <property type="term" value="P:ribosomal large subunit assembly"/>
    <property type="evidence" value="ECO:0007669"/>
    <property type="project" value="UniProtKB-UniRule"/>
</dbReference>
<dbReference type="FunFam" id="1.10.1900.20:FF:000001">
    <property type="entry name" value="50S ribosomal protein L20"/>
    <property type="match status" value="1"/>
</dbReference>
<dbReference type="GO" id="GO:0005840">
    <property type="term" value="C:ribosome"/>
    <property type="evidence" value="ECO:0007669"/>
    <property type="project" value="UniProtKB-KW"/>
</dbReference>
<dbReference type="RefSeq" id="WP_282838364.1">
    <property type="nucleotide sequence ID" value="NZ_JASCXW010000001.1"/>
</dbReference>
<comment type="caution">
    <text evidence="12">The sequence shown here is derived from an EMBL/GenBank/DDBJ whole genome shotgun (WGS) entry which is preliminary data.</text>
</comment>
<organism evidence="12 13">
    <name type="scientific">Peloplasma aerotolerans</name>
    <dbReference type="NCBI Taxonomy" id="3044389"/>
    <lineage>
        <taxon>Bacteria</taxon>
        <taxon>Bacillati</taxon>
        <taxon>Mycoplasmatota</taxon>
        <taxon>Mollicutes</taxon>
        <taxon>Acholeplasmatales</taxon>
        <taxon>Acholeplasmataceae</taxon>
        <taxon>Peloplasma</taxon>
    </lineage>
</organism>
<dbReference type="Gene3D" id="1.10.1900.20">
    <property type="entry name" value="Ribosomal protein L20"/>
    <property type="match status" value="1"/>
</dbReference>
<keyword evidence="4 8" id="KW-0689">Ribosomal protein</keyword>
<dbReference type="InterPro" id="IPR005813">
    <property type="entry name" value="Ribosomal_bL20"/>
</dbReference>
<dbReference type="GO" id="GO:0006412">
    <property type="term" value="P:translation"/>
    <property type="evidence" value="ECO:0007669"/>
    <property type="project" value="InterPro"/>
</dbReference>
<reference evidence="12" key="1">
    <citation type="submission" date="2023-05" db="EMBL/GenBank/DDBJ databases">
        <title>Mariniplasma microaerophilum sp. nov., a novel anaerobic mollicute isolated from terrestrial mud volcano, Taman Peninsula, Russia.</title>
        <authorList>
            <person name="Khomyakova M.A."/>
            <person name="Merkel A.Y."/>
            <person name="Slobodkin A.I."/>
        </authorList>
    </citation>
    <scope>NUCLEOTIDE SEQUENCE</scope>
    <source>
        <strain evidence="12">M4Ah</strain>
    </source>
</reference>
<feature type="domain" description="Rho termination factor-like N-terminal" evidence="11">
    <location>
        <begin position="165"/>
        <end position="202"/>
    </location>
</feature>
<dbReference type="AlphaFoldDB" id="A0AAW6U7D8"/>
<dbReference type="SUPFAM" id="SSF68912">
    <property type="entry name" value="Rho N-terminal domain-like"/>
    <property type="match status" value="1"/>
</dbReference>
<feature type="compositionally biased region" description="Basic and acidic residues" evidence="10">
    <location>
        <begin position="133"/>
        <end position="150"/>
    </location>
</feature>
<dbReference type="Pfam" id="PF07498">
    <property type="entry name" value="Rho_N"/>
    <property type="match status" value="1"/>
</dbReference>
<dbReference type="PROSITE" id="PS00937">
    <property type="entry name" value="RIBOSOMAL_L20"/>
    <property type="match status" value="1"/>
</dbReference>
<accession>A0AAW6U7D8</accession>
<dbReference type="GO" id="GO:1990904">
    <property type="term" value="C:ribonucleoprotein complex"/>
    <property type="evidence" value="ECO:0007669"/>
    <property type="project" value="UniProtKB-KW"/>
</dbReference>
<evidence type="ECO:0000256" key="2">
    <source>
        <dbReference type="ARBA" id="ARBA00022730"/>
    </source>
</evidence>
<comment type="similarity">
    <text evidence="1 8 9">Belongs to the bacterial ribosomal protein bL20 family.</text>
</comment>
<evidence type="ECO:0000256" key="8">
    <source>
        <dbReference type="HAMAP-Rule" id="MF_00382"/>
    </source>
</evidence>
<dbReference type="GO" id="GO:0019843">
    <property type="term" value="F:rRNA binding"/>
    <property type="evidence" value="ECO:0007669"/>
    <property type="project" value="UniProtKB-UniRule"/>
</dbReference>
<dbReference type="EMBL" id="JASCXW010000001">
    <property type="protein sequence ID" value="MDI6451983.1"/>
    <property type="molecule type" value="Genomic_DNA"/>
</dbReference>
<evidence type="ECO:0000256" key="4">
    <source>
        <dbReference type="ARBA" id="ARBA00022980"/>
    </source>
</evidence>
<dbReference type="SMART" id="SM00959">
    <property type="entry name" value="Rho_N"/>
    <property type="match status" value="1"/>
</dbReference>
<dbReference type="InterPro" id="IPR011112">
    <property type="entry name" value="Rho-like_N"/>
</dbReference>
<dbReference type="GO" id="GO:0006353">
    <property type="term" value="P:DNA-templated transcription termination"/>
    <property type="evidence" value="ECO:0007669"/>
    <property type="project" value="InterPro"/>
</dbReference>
<dbReference type="PANTHER" id="PTHR10986">
    <property type="entry name" value="39S RIBOSOMAL PROTEIN L20"/>
    <property type="match status" value="1"/>
</dbReference>
<evidence type="ECO:0000313" key="12">
    <source>
        <dbReference type="EMBL" id="MDI6451983.1"/>
    </source>
</evidence>
<dbReference type="Gene3D" id="6.10.160.10">
    <property type="match status" value="1"/>
</dbReference>
<evidence type="ECO:0000256" key="5">
    <source>
        <dbReference type="ARBA" id="ARBA00023274"/>
    </source>
</evidence>
<feature type="region of interest" description="Disordered" evidence="10">
    <location>
        <begin position="125"/>
        <end position="150"/>
    </location>
</feature>
<dbReference type="Gene3D" id="1.10.720.10">
    <property type="match status" value="1"/>
</dbReference>
<keyword evidence="2 8" id="KW-0699">rRNA-binding</keyword>
<dbReference type="InterPro" id="IPR049946">
    <property type="entry name" value="RIBOSOMAL_L20_CS"/>
</dbReference>
<evidence type="ECO:0000256" key="6">
    <source>
        <dbReference type="ARBA" id="ARBA00024775"/>
    </source>
</evidence>
<gene>
    <name evidence="8 12" type="primary">rplT</name>
    <name evidence="12" type="ORF">QJ521_00270</name>
</gene>
<name>A0AAW6U7D8_9MOLU</name>
<protein>
    <recommendedName>
        <fullName evidence="7 8">Large ribosomal subunit protein bL20</fullName>
    </recommendedName>
</protein>
<sequence length="202" mass="22999">MPRVKGGGVARRRRKKILKLAKGYFGSKRTLYRTAHEQVMRSLSYAYRDRKQRKREFRKLWITRINAAAKQNGMKYSTLIHGLSLANVAVNRKMLADIAVFQPEDFTSYCKLAKDALAGNLPKASKPVVKETPQPKKAEPKKEVKAEKVEKAEVKKETKKVEKVDYSSMLVKELKELAKEKGIEGYSSMLKADLVEALTNLK</sequence>
<dbReference type="GO" id="GO:0003735">
    <property type="term" value="F:structural constituent of ribosome"/>
    <property type="evidence" value="ECO:0007669"/>
    <property type="project" value="InterPro"/>
</dbReference>
<evidence type="ECO:0000256" key="9">
    <source>
        <dbReference type="RuleBase" id="RU000560"/>
    </source>
</evidence>
<comment type="function">
    <text evidence="6 8 9">Binds directly to 23S ribosomal RNA and is necessary for the in vitro assembly process of the 50S ribosomal subunit. It is not involved in the protein synthesizing functions of that subunit.</text>
</comment>
<evidence type="ECO:0000313" key="13">
    <source>
        <dbReference type="Proteomes" id="UP001431532"/>
    </source>
</evidence>
<dbReference type="PRINTS" id="PR00062">
    <property type="entry name" value="RIBOSOMALL20"/>
</dbReference>
<dbReference type="InterPro" id="IPR036269">
    <property type="entry name" value="Rho_N_sf"/>
</dbReference>
<dbReference type="SUPFAM" id="SSF74731">
    <property type="entry name" value="Ribosomal protein L20"/>
    <property type="match status" value="1"/>
</dbReference>
<dbReference type="HAMAP" id="MF_00382">
    <property type="entry name" value="Ribosomal_bL20"/>
    <property type="match status" value="1"/>
</dbReference>
<keyword evidence="3 8" id="KW-0694">RNA-binding</keyword>